<organism evidence="6 7">
    <name type="scientific">Oikopleura dioica</name>
    <name type="common">Tunicate</name>
    <dbReference type="NCBI Taxonomy" id="34765"/>
    <lineage>
        <taxon>Eukaryota</taxon>
        <taxon>Metazoa</taxon>
        <taxon>Chordata</taxon>
        <taxon>Tunicata</taxon>
        <taxon>Appendicularia</taxon>
        <taxon>Copelata</taxon>
        <taxon>Oikopleuridae</taxon>
        <taxon>Oikopleura</taxon>
    </lineage>
</organism>
<evidence type="ECO:0000256" key="1">
    <source>
        <dbReference type="ARBA" id="ARBA00004245"/>
    </source>
</evidence>
<dbReference type="InterPro" id="IPR036961">
    <property type="entry name" value="Kinesin_motor_dom_sf"/>
</dbReference>
<dbReference type="Proteomes" id="UP001158576">
    <property type="component" value="Chromosome PAR"/>
</dbReference>
<evidence type="ECO:0000259" key="5">
    <source>
        <dbReference type="SMART" id="SM00129"/>
    </source>
</evidence>
<name>A0ABN7RGY7_OIKDI</name>
<accession>A0ABN7RGY7</accession>
<keyword evidence="3" id="KW-0067">ATP-binding</keyword>
<dbReference type="SUPFAM" id="SSF52540">
    <property type="entry name" value="P-loop containing nucleoside triphosphate hydrolases"/>
    <property type="match status" value="1"/>
</dbReference>
<reference evidence="6 7" key="1">
    <citation type="submission" date="2021-04" db="EMBL/GenBank/DDBJ databases">
        <authorList>
            <person name="Bliznina A."/>
        </authorList>
    </citation>
    <scope>NUCLEOTIDE SEQUENCE [LARGE SCALE GENOMIC DNA]</scope>
</reference>
<dbReference type="EMBL" id="OU015568">
    <property type="protein sequence ID" value="CAG5077193.1"/>
    <property type="molecule type" value="Genomic_DNA"/>
</dbReference>
<evidence type="ECO:0000256" key="4">
    <source>
        <dbReference type="ARBA" id="ARBA00023212"/>
    </source>
</evidence>
<keyword evidence="4" id="KW-0963">Cytoplasm</keyword>
<protein>
    <submittedName>
        <fullName evidence="6">Oidioi.mRNA.OKI2018_I69.PAR.g8650.t1.cds</fullName>
    </submittedName>
</protein>
<feature type="domain" description="Kinesin motor" evidence="5">
    <location>
        <begin position="3"/>
        <end position="343"/>
    </location>
</feature>
<keyword evidence="2" id="KW-0547">Nucleotide-binding</keyword>
<dbReference type="PANTHER" id="PTHR24115">
    <property type="entry name" value="KINESIN-RELATED"/>
    <property type="match status" value="1"/>
</dbReference>
<comment type="subcellular location">
    <subcellularLocation>
        <location evidence="1">Cytoplasm</location>
        <location evidence="1">Cytoskeleton</location>
    </subcellularLocation>
</comment>
<gene>
    <name evidence="6" type="ORF">OKIOD_LOCUS208</name>
</gene>
<dbReference type="InterPro" id="IPR027417">
    <property type="entry name" value="P-loop_NTPase"/>
</dbReference>
<keyword evidence="4" id="KW-0206">Cytoskeleton</keyword>
<dbReference type="Pfam" id="PF00225">
    <property type="entry name" value="Kinesin"/>
    <property type="match status" value="1"/>
</dbReference>
<dbReference type="Gene3D" id="3.40.850.10">
    <property type="entry name" value="Kinesin motor domain"/>
    <property type="match status" value="1"/>
</dbReference>
<evidence type="ECO:0000313" key="6">
    <source>
        <dbReference type="EMBL" id="CAG5077193.1"/>
    </source>
</evidence>
<keyword evidence="7" id="KW-1185">Reference proteome</keyword>
<dbReference type="InterPro" id="IPR001752">
    <property type="entry name" value="Kinesin_motor_dom"/>
</dbReference>
<dbReference type="InterPro" id="IPR027640">
    <property type="entry name" value="Kinesin-like_fam"/>
</dbReference>
<sequence length="345" mass="39939">MRERNISVKLRIRPQKEITNEVIKVVKNKKAEIEEDRIKFKNHEFFPDEIFRSDGDYIKLENGYLAPLFVPNPTFCDQGIIFYEVAQPMIDALWQHESSTLILTGPSESGKRYTLLGTEDNPGILKVLFGQIFDVVNQKRLQGQKTKVNFSAVQIYDEQIQNLARHPASWPSKGLPSHTYRRIEFFDSIDENVFNESEASRLLNRAVENQKEFMEENFVTKEEVHTLFRVKLTQIIGMQAKEATMTFVVMTASELKHYNGKVISSNRRKTTKDTHQDLLSWLQFLKSPTQKRPKQSFCALTKIMKESFFRSSEICVLGTIFPPSENSATFTFLSDLGSLMKNKEF</sequence>
<dbReference type="SMART" id="SM00129">
    <property type="entry name" value="KISc"/>
    <property type="match status" value="1"/>
</dbReference>
<evidence type="ECO:0000256" key="3">
    <source>
        <dbReference type="ARBA" id="ARBA00022840"/>
    </source>
</evidence>
<evidence type="ECO:0000256" key="2">
    <source>
        <dbReference type="ARBA" id="ARBA00022741"/>
    </source>
</evidence>
<proteinExistence type="predicted"/>
<evidence type="ECO:0000313" key="7">
    <source>
        <dbReference type="Proteomes" id="UP001158576"/>
    </source>
</evidence>